<dbReference type="Proteomes" id="UP001501742">
    <property type="component" value="Unassembled WGS sequence"/>
</dbReference>
<reference evidence="3" key="1">
    <citation type="journal article" date="2019" name="Int. J. Syst. Evol. Microbiol.">
        <title>The Global Catalogue of Microorganisms (GCM) 10K type strain sequencing project: providing services to taxonomists for standard genome sequencing and annotation.</title>
        <authorList>
            <consortium name="The Broad Institute Genomics Platform"/>
            <consortium name="The Broad Institute Genome Sequencing Center for Infectious Disease"/>
            <person name="Wu L."/>
            <person name="Ma J."/>
        </authorList>
    </citation>
    <scope>NUCLEOTIDE SEQUENCE [LARGE SCALE GENOMIC DNA]</scope>
    <source>
        <strain evidence="3">JCM 12140</strain>
    </source>
</reference>
<keyword evidence="1" id="KW-1133">Transmembrane helix</keyword>
<evidence type="ECO:0000256" key="1">
    <source>
        <dbReference type="SAM" id="Phobius"/>
    </source>
</evidence>
<evidence type="ECO:0000313" key="2">
    <source>
        <dbReference type="EMBL" id="GAA1491675.1"/>
    </source>
</evidence>
<keyword evidence="1" id="KW-0472">Membrane</keyword>
<keyword evidence="1" id="KW-0812">Transmembrane</keyword>
<accession>A0ABP4JZ25</accession>
<sequence>MSLLAEAAEHAAGVPAIVFPIVAACVFTLLGFVTWSFRDVAYRHSHKFQATRQHETGVDEFGHSKI</sequence>
<feature type="transmembrane region" description="Helical" evidence="1">
    <location>
        <begin position="12"/>
        <end position="37"/>
    </location>
</feature>
<evidence type="ECO:0008006" key="4">
    <source>
        <dbReference type="Google" id="ProtNLM"/>
    </source>
</evidence>
<organism evidence="2 3">
    <name type="scientific">Curtobacterium herbarum</name>
    <dbReference type="NCBI Taxonomy" id="150122"/>
    <lineage>
        <taxon>Bacteria</taxon>
        <taxon>Bacillati</taxon>
        <taxon>Actinomycetota</taxon>
        <taxon>Actinomycetes</taxon>
        <taxon>Micrococcales</taxon>
        <taxon>Microbacteriaceae</taxon>
        <taxon>Curtobacterium</taxon>
    </lineage>
</organism>
<name>A0ABP4JZ25_9MICO</name>
<dbReference type="EMBL" id="BAAAJX010000001">
    <property type="protein sequence ID" value="GAA1491675.1"/>
    <property type="molecule type" value="Genomic_DNA"/>
</dbReference>
<protein>
    <recommendedName>
        <fullName evidence="4">4-hydroxybenzoate polyprenyltransferase</fullName>
    </recommendedName>
</protein>
<keyword evidence="3" id="KW-1185">Reference proteome</keyword>
<proteinExistence type="predicted"/>
<gene>
    <name evidence="2" type="ORF">GCM10009627_00210</name>
</gene>
<evidence type="ECO:0000313" key="3">
    <source>
        <dbReference type="Proteomes" id="UP001501742"/>
    </source>
</evidence>
<dbReference type="RefSeq" id="WP_110903974.1">
    <property type="nucleotide sequence ID" value="NZ_BAAAJX010000001.1"/>
</dbReference>
<comment type="caution">
    <text evidence="2">The sequence shown here is derived from an EMBL/GenBank/DDBJ whole genome shotgun (WGS) entry which is preliminary data.</text>
</comment>